<comment type="function">
    <text evidence="1 17">Catalyzes the conversion of epoxyqueuosine (oQ) to queuosine (Q), which is a hypermodified base found in the wobble positions of tRNA(Asp), tRNA(Asn), tRNA(His) and tRNA(Tyr).</text>
</comment>
<name>F0GVF4_9FIRM</name>
<keyword evidence="14 17" id="KW-0676">Redox-active center</keyword>
<dbReference type="GO" id="GO:0051539">
    <property type="term" value="F:4 iron, 4 sulfur cluster binding"/>
    <property type="evidence" value="ECO:0007669"/>
    <property type="project" value="UniProtKB-UniRule"/>
</dbReference>
<dbReference type="AlphaFoldDB" id="F0GVF4"/>
<protein>
    <recommendedName>
        <fullName evidence="5 17">Epoxyqueuosine reductase QueH</fullName>
        <ecNumber evidence="4 17">1.17.99.6</ecNumber>
    </recommendedName>
    <alternativeName>
        <fullName evidence="15 17">Queuosine biosynthesis protein QueH</fullName>
    </alternativeName>
</protein>
<feature type="binding site" evidence="17">
    <location>
        <position position="32"/>
    </location>
    <ligand>
        <name>[4Fe-4S] cluster</name>
        <dbReference type="ChEBI" id="CHEBI:49883"/>
    </ligand>
</feature>
<dbReference type="eggNOG" id="COG1636">
    <property type="taxonomic scope" value="Bacteria"/>
</dbReference>
<dbReference type="GO" id="GO:0008616">
    <property type="term" value="P:tRNA queuosine(34) biosynthetic process"/>
    <property type="evidence" value="ECO:0007669"/>
    <property type="project" value="UniProtKB-UniRule"/>
</dbReference>
<evidence type="ECO:0000256" key="17">
    <source>
        <dbReference type="HAMAP-Rule" id="MF_02089"/>
    </source>
</evidence>
<comment type="caution">
    <text evidence="18">The sequence shown here is derived from an EMBL/GenBank/DDBJ whole genome shotgun (WGS) entry which is preliminary data.</text>
</comment>
<keyword evidence="11 17" id="KW-0408">Iron</keyword>
<dbReference type="UniPathway" id="UPA00392"/>
<dbReference type="HAMAP" id="MF_02089">
    <property type="entry name" value="QueH"/>
    <property type="match status" value="1"/>
</dbReference>
<comment type="pathway">
    <text evidence="2 17">tRNA modification; tRNA-queuosine biosynthesis.</text>
</comment>
<evidence type="ECO:0000256" key="11">
    <source>
        <dbReference type="ARBA" id="ARBA00023004"/>
    </source>
</evidence>
<dbReference type="GO" id="GO:0046872">
    <property type="term" value="F:metal ion binding"/>
    <property type="evidence" value="ECO:0007669"/>
    <property type="project" value="UniProtKB-KW"/>
</dbReference>
<keyword evidence="13 17" id="KW-1015">Disulfide bond</keyword>
<gene>
    <name evidence="17" type="primary">queH</name>
    <name evidence="18" type="ORF">HMPREF9290_0785</name>
</gene>
<evidence type="ECO:0000256" key="5">
    <source>
        <dbReference type="ARBA" id="ARBA00016895"/>
    </source>
</evidence>
<keyword evidence="19" id="KW-1185">Reference proteome</keyword>
<evidence type="ECO:0000256" key="2">
    <source>
        <dbReference type="ARBA" id="ARBA00004691"/>
    </source>
</evidence>
<feature type="disulfide bond" description="Redox-active" evidence="17">
    <location>
        <begin position="193"/>
        <end position="195"/>
    </location>
</feature>
<dbReference type="Pfam" id="PF02677">
    <property type="entry name" value="QueH"/>
    <property type="match status" value="1"/>
</dbReference>
<sequence>MQKINYNLKMEEIIKENRKIGKKPKLLMQVCCAPCSTAVIDRIYDDFKIDMFYYNPMIYPESELGKRVDTLRKLKEDLDIESEIIFPENSMADFSEIAEKRKNDHEGGDACYACYKLRLEETAKYARDKGYEYFSTTLSISPYKNSQWLNEIGRDLEKEYGVKYLYSDFKKKNGYKKSIELSKKYELYRQDYCGCVFSFREMEEKHKENKEKNN</sequence>
<evidence type="ECO:0000256" key="15">
    <source>
        <dbReference type="ARBA" id="ARBA00031446"/>
    </source>
</evidence>
<evidence type="ECO:0000256" key="16">
    <source>
        <dbReference type="ARBA" id="ARBA00047415"/>
    </source>
</evidence>
<evidence type="ECO:0000313" key="19">
    <source>
        <dbReference type="Proteomes" id="UP000005286"/>
    </source>
</evidence>
<keyword evidence="12 17" id="KW-0411">Iron-sulfur</keyword>
<evidence type="ECO:0000256" key="7">
    <source>
        <dbReference type="ARBA" id="ARBA00022694"/>
    </source>
</evidence>
<dbReference type="PATRIC" id="fig|879305.3.peg.784"/>
<dbReference type="RefSeq" id="WP_004834776.1">
    <property type="nucleotide sequence ID" value="NZ_AEXM01000016.1"/>
</dbReference>
<evidence type="ECO:0000313" key="18">
    <source>
        <dbReference type="EMBL" id="EGC82183.1"/>
    </source>
</evidence>
<evidence type="ECO:0000256" key="14">
    <source>
        <dbReference type="ARBA" id="ARBA00023284"/>
    </source>
</evidence>
<organism evidence="18 19">
    <name type="scientific">Anaerococcus prevotii ACS-065-V-Col13</name>
    <dbReference type="NCBI Taxonomy" id="879305"/>
    <lineage>
        <taxon>Bacteria</taxon>
        <taxon>Bacillati</taxon>
        <taxon>Bacillota</taxon>
        <taxon>Tissierellia</taxon>
        <taxon>Tissierellales</taxon>
        <taxon>Peptoniphilaceae</taxon>
        <taxon>Anaerococcus</taxon>
    </lineage>
</organism>
<dbReference type="InterPro" id="IPR003828">
    <property type="entry name" value="QueH"/>
</dbReference>
<dbReference type="EMBL" id="AEXM01000016">
    <property type="protein sequence ID" value="EGC82183.1"/>
    <property type="molecule type" value="Genomic_DNA"/>
</dbReference>
<feature type="binding site" evidence="17">
    <location>
        <position position="111"/>
    </location>
    <ligand>
        <name>[4Fe-4S] cluster</name>
        <dbReference type="ChEBI" id="CHEBI:49883"/>
    </ligand>
</feature>
<feature type="binding site" evidence="17">
    <location>
        <position position="31"/>
    </location>
    <ligand>
        <name>[4Fe-4S] cluster</name>
        <dbReference type="ChEBI" id="CHEBI:49883"/>
    </ligand>
</feature>
<dbReference type="EC" id="1.17.99.6" evidence="4 17"/>
<dbReference type="STRING" id="879305.HMPREF9290_0785"/>
<accession>F0GVF4</accession>
<keyword evidence="7 17" id="KW-0819">tRNA processing</keyword>
<proteinExistence type="inferred from homology"/>
<keyword evidence="8 17" id="KW-0479">Metal-binding</keyword>
<keyword evidence="10 17" id="KW-0560">Oxidoreductase</keyword>
<dbReference type="Proteomes" id="UP000005286">
    <property type="component" value="Unassembled WGS sequence"/>
</dbReference>
<feature type="binding site" evidence="17">
    <location>
        <position position="114"/>
    </location>
    <ligand>
        <name>[4Fe-4S] cluster</name>
        <dbReference type="ChEBI" id="CHEBI:49883"/>
    </ligand>
</feature>
<comment type="similarity">
    <text evidence="3 17">Belongs to the QueH family.</text>
</comment>
<reference evidence="18 19" key="1">
    <citation type="submission" date="2011-01" db="EMBL/GenBank/DDBJ databases">
        <authorList>
            <person name="Durkin A.S."/>
            <person name="Madupu R."/>
            <person name="Torralba M."/>
            <person name="Gillis M."/>
            <person name="Methe B."/>
            <person name="Sutton G."/>
            <person name="Nelson K.E."/>
        </authorList>
    </citation>
    <scope>NUCLEOTIDE SEQUENCE [LARGE SCALE GENOMIC DNA]</scope>
    <source>
        <strain evidence="18 19">ACS-065-V-Col13</strain>
    </source>
</reference>
<keyword evidence="6 17" id="KW-0004">4Fe-4S</keyword>
<evidence type="ECO:0000256" key="13">
    <source>
        <dbReference type="ARBA" id="ARBA00023157"/>
    </source>
</evidence>
<evidence type="ECO:0000256" key="4">
    <source>
        <dbReference type="ARBA" id="ARBA00012622"/>
    </source>
</evidence>
<evidence type="ECO:0000256" key="3">
    <source>
        <dbReference type="ARBA" id="ARBA00008207"/>
    </source>
</evidence>
<evidence type="ECO:0000256" key="12">
    <source>
        <dbReference type="ARBA" id="ARBA00023014"/>
    </source>
</evidence>
<dbReference type="PANTHER" id="PTHR36701:SF1">
    <property type="entry name" value="EPOXYQUEUOSINE REDUCTASE QUEH"/>
    <property type="match status" value="1"/>
</dbReference>
<evidence type="ECO:0000256" key="8">
    <source>
        <dbReference type="ARBA" id="ARBA00022723"/>
    </source>
</evidence>
<comment type="catalytic activity">
    <reaction evidence="16 17">
        <text>epoxyqueuosine(34) in tRNA + AH2 = queuosine(34) in tRNA + A + H2O</text>
        <dbReference type="Rhea" id="RHEA:32159"/>
        <dbReference type="Rhea" id="RHEA-COMP:18571"/>
        <dbReference type="Rhea" id="RHEA-COMP:18582"/>
        <dbReference type="ChEBI" id="CHEBI:13193"/>
        <dbReference type="ChEBI" id="CHEBI:15377"/>
        <dbReference type="ChEBI" id="CHEBI:17499"/>
        <dbReference type="ChEBI" id="CHEBI:194431"/>
        <dbReference type="ChEBI" id="CHEBI:194443"/>
        <dbReference type="EC" id="1.17.99.6"/>
    </reaction>
</comment>
<keyword evidence="9 17" id="KW-0671">Queuosine biosynthesis</keyword>
<dbReference type="PANTHER" id="PTHR36701">
    <property type="entry name" value="EPOXYQUEUOSINE REDUCTASE QUEH"/>
    <property type="match status" value="1"/>
</dbReference>
<evidence type="ECO:0000256" key="9">
    <source>
        <dbReference type="ARBA" id="ARBA00022785"/>
    </source>
</evidence>
<dbReference type="GO" id="GO:0052693">
    <property type="term" value="F:epoxyqueuosine reductase activity"/>
    <property type="evidence" value="ECO:0007669"/>
    <property type="project" value="UniProtKB-UniRule"/>
</dbReference>
<evidence type="ECO:0000256" key="6">
    <source>
        <dbReference type="ARBA" id="ARBA00022485"/>
    </source>
</evidence>
<evidence type="ECO:0000256" key="10">
    <source>
        <dbReference type="ARBA" id="ARBA00023002"/>
    </source>
</evidence>
<evidence type="ECO:0000256" key="1">
    <source>
        <dbReference type="ARBA" id="ARBA00002268"/>
    </source>
</evidence>